<feature type="domain" description="Solute-binding protein family 5" evidence="3">
    <location>
        <begin position="77"/>
        <end position="454"/>
    </location>
</feature>
<keyword evidence="5" id="KW-1185">Reference proteome</keyword>
<evidence type="ECO:0000256" key="2">
    <source>
        <dbReference type="ARBA" id="ARBA00022729"/>
    </source>
</evidence>
<dbReference type="CDD" id="cd08493">
    <property type="entry name" value="PBP2_DppA_like"/>
    <property type="match status" value="1"/>
</dbReference>
<dbReference type="InterPro" id="IPR039424">
    <property type="entry name" value="SBP_5"/>
</dbReference>
<organism evidence="4 5">
    <name type="scientific">Colwellia asteriadis</name>
    <dbReference type="NCBI Taxonomy" id="517723"/>
    <lineage>
        <taxon>Bacteria</taxon>
        <taxon>Pseudomonadati</taxon>
        <taxon>Pseudomonadota</taxon>
        <taxon>Gammaproteobacteria</taxon>
        <taxon>Alteromonadales</taxon>
        <taxon>Colwelliaceae</taxon>
        <taxon>Colwellia</taxon>
    </lineage>
</organism>
<sequence>MKTKSTPCFFFGLIITLLSGCSDSDKISLDERSIIYCSEGSPETFNPQLITSGTTIDATSHQLYDRLIAYHGEDNTISPALAKSWHMTRDGKKITFYLRKDVTFHQTDNFTPTRLLNADDVIFSFNRILETTHPYHYVSGGNYPFFQSVEFNSLVESIEKINDHTVRFNLRRSDSSFLANLATDFAVILSAEYGQQLSKLNKPHEIDTLPVGTGPFKLKEYRVGSLIRYYRHEGYWQGKAQIEQLVYDITPSKTSRLTKLLARECDVSSYPIAHQKIRDRKDLQLESMTALNIGYFGFNTKKPPFDNKLVRQAVSLAINRQALIDTVYSSEATLAKSILPESSWAFNEAIPSPEYDLAKAKALLDLAGYPDGFDMDIWAMPVQRSYNPNAVTMAKLIQADLKKLNVNVNIISYEWATFLRRLAMSEHQTFLLGWSADHPDPDNFFTPILSCSATNTGNNRTFWCNAAYDELIQKALQTTNVTKRKAYYKEAMLIVNEEMPLLPIAHSRRYQARGANIIGEILPHFGGINFYSVNKNIPLKTINGKVKATKSLPVEQSN</sequence>
<comment type="similarity">
    <text evidence="1">Belongs to the bacterial solute-binding protein 5 family.</text>
</comment>
<reference evidence="5" key="1">
    <citation type="journal article" date="2019" name="Int. J. Syst. Evol. Microbiol.">
        <title>The Global Catalogue of Microorganisms (GCM) 10K type strain sequencing project: providing services to taxonomists for standard genome sequencing and annotation.</title>
        <authorList>
            <consortium name="The Broad Institute Genomics Platform"/>
            <consortium name="The Broad Institute Genome Sequencing Center for Infectious Disease"/>
            <person name="Wu L."/>
            <person name="Ma J."/>
        </authorList>
    </citation>
    <scope>NUCLEOTIDE SEQUENCE [LARGE SCALE GENOMIC DNA]</scope>
    <source>
        <strain evidence="5">JCM 15608</strain>
    </source>
</reference>
<proteinExistence type="inferred from homology"/>
<dbReference type="Gene3D" id="3.40.190.10">
    <property type="entry name" value="Periplasmic binding protein-like II"/>
    <property type="match status" value="1"/>
</dbReference>
<dbReference type="Gene3D" id="3.10.105.10">
    <property type="entry name" value="Dipeptide-binding Protein, Domain 3"/>
    <property type="match status" value="1"/>
</dbReference>
<dbReference type="Proteomes" id="UP001500021">
    <property type="component" value="Unassembled WGS sequence"/>
</dbReference>
<dbReference type="InterPro" id="IPR030678">
    <property type="entry name" value="Peptide/Ni-bd"/>
</dbReference>
<dbReference type="PROSITE" id="PS51257">
    <property type="entry name" value="PROKAR_LIPOPROTEIN"/>
    <property type="match status" value="1"/>
</dbReference>
<dbReference type="RefSeq" id="WP_343816989.1">
    <property type="nucleotide sequence ID" value="NZ_BAAAFA010000005.1"/>
</dbReference>
<dbReference type="Pfam" id="PF00496">
    <property type="entry name" value="SBP_bac_5"/>
    <property type="match status" value="1"/>
</dbReference>
<dbReference type="SUPFAM" id="SSF53850">
    <property type="entry name" value="Periplasmic binding protein-like II"/>
    <property type="match status" value="1"/>
</dbReference>
<dbReference type="Gene3D" id="3.90.76.10">
    <property type="entry name" value="Dipeptide-binding Protein, Domain 1"/>
    <property type="match status" value="1"/>
</dbReference>
<evidence type="ECO:0000256" key="1">
    <source>
        <dbReference type="ARBA" id="ARBA00005695"/>
    </source>
</evidence>
<dbReference type="PANTHER" id="PTHR30290:SF38">
    <property type="entry name" value="D,D-DIPEPTIDE-BINDING PERIPLASMIC PROTEIN DDPA-RELATED"/>
    <property type="match status" value="1"/>
</dbReference>
<name>A0ABP3WHD9_9GAMM</name>
<gene>
    <name evidence="4" type="ORF">GCM10009111_17070</name>
</gene>
<dbReference type="PIRSF" id="PIRSF002741">
    <property type="entry name" value="MppA"/>
    <property type="match status" value="1"/>
</dbReference>
<dbReference type="InterPro" id="IPR000914">
    <property type="entry name" value="SBP_5_dom"/>
</dbReference>
<dbReference type="PANTHER" id="PTHR30290">
    <property type="entry name" value="PERIPLASMIC BINDING COMPONENT OF ABC TRANSPORTER"/>
    <property type="match status" value="1"/>
</dbReference>
<keyword evidence="2" id="KW-0732">Signal</keyword>
<accession>A0ABP3WHD9</accession>
<evidence type="ECO:0000313" key="5">
    <source>
        <dbReference type="Proteomes" id="UP001500021"/>
    </source>
</evidence>
<protein>
    <submittedName>
        <fullName evidence="4">ABC transporter substrate-binding protein</fullName>
    </submittedName>
</protein>
<dbReference type="EMBL" id="BAAAFA010000005">
    <property type="protein sequence ID" value="GAA0816769.1"/>
    <property type="molecule type" value="Genomic_DNA"/>
</dbReference>
<comment type="caution">
    <text evidence="4">The sequence shown here is derived from an EMBL/GenBank/DDBJ whole genome shotgun (WGS) entry which is preliminary data.</text>
</comment>
<evidence type="ECO:0000259" key="3">
    <source>
        <dbReference type="Pfam" id="PF00496"/>
    </source>
</evidence>
<evidence type="ECO:0000313" key="4">
    <source>
        <dbReference type="EMBL" id="GAA0816769.1"/>
    </source>
</evidence>